<accession>A0A024G9Y1</accession>
<comment type="caution">
    <text evidence="1">The sequence shown here is derived from an EMBL/GenBank/DDBJ whole genome shotgun (WGS) entry which is preliminary data.</text>
</comment>
<organism evidence="1 2">
    <name type="scientific">Albugo candida</name>
    <dbReference type="NCBI Taxonomy" id="65357"/>
    <lineage>
        <taxon>Eukaryota</taxon>
        <taxon>Sar</taxon>
        <taxon>Stramenopiles</taxon>
        <taxon>Oomycota</taxon>
        <taxon>Peronosporomycetes</taxon>
        <taxon>Albuginales</taxon>
        <taxon>Albuginaceae</taxon>
        <taxon>Albugo</taxon>
    </lineage>
</organism>
<name>A0A024G9Y1_9STRA</name>
<dbReference type="AlphaFoldDB" id="A0A024G9Y1"/>
<gene>
    <name evidence="1" type="ORF">BN9_044700</name>
</gene>
<reference evidence="1 2" key="1">
    <citation type="submission" date="2012-05" db="EMBL/GenBank/DDBJ databases">
        <title>Recombination and specialization in a pathogen metapopulation.</title>
        <authorList>
            <person name="Gardiner A."/>
            <person name="Kemen E."/>
            <person name="Schultz-Larsen T."/>
            <person name="MacLean D."/>
            <person name="Van Oosterhout C."/>
            <person name="Jones J.D.G."/>
        </authorList>
    </citation>
    <scope>NUCLEOTIDE SEQUENCE [LARGE SCALE GENOMIC DNA]</scope>
    <source>
        <strain evidence="1 2">Ac Nc2</strain>
    </source>
</reference>
<evidence type="ECO:0000313" key="2">
    <source>
        <dbReference type="Proteomes" id="UP000053237"/>
    </source>
</evidence>
<keyword evidence="2" id="KW-1185">Reference proteome</keyword>
<sequence>MNFGVVISSICDSIRKLPRNNDTTLCPITKVSTKADATCTKMFLRTVKQLGGICQRTRLKERQRSEVSGHTSDDTAEVFDRFFELMGFSRDIRWNRKKAVSMHFTSRVWRLHSFASSLST</sequence>
<dbReference type="Proteomes" id="UP000053237">
    <property type="component" value="Unassembled WGS sequence"/>
</dbReference>
<evidence type="ECO:0000313" key="1">
    <source>
        <dbReference type="EMBL" id="CCI43686.1"/>
    </source>
</evidence>
<proteinExistence type="predicted"/>
<protein>
    <submittedName>
        <fullName evidence="1">Uncharacterized protein</fullName>
    </submittedName>
</protein>
<dbReference type="EMBL" id="CAIX01000053">
    <property type="protein sequence ID" value="CCI43686.1"/>
    <property type="molecule type" value="Genomic_DNA"/>
</dbReference>
<dbReference type="InParanoid" id="A0A024G9Y1"/>